<dbReference type="Pfam" id="PF05656">
    <property type="entry name" value="DUF805"/>
    <property type="match status" value="1"/>
</dbReference>
<gene>
    <name evidence="2" type="ORF">IAB93_03970</name>
</gene>
<dbReference type="GO" id="GO:0005886">
    <property type="term" value="C:plasma membrane"/>
    <property type="evidence" value="ECO:0007669"/>
    <property type="project" value="TreeGrafter"/>
</dbReference>
<organism evidence="2 3">
    <name type="scientific">Candidatus Merdivivens pullistercoris</name>
    <dbReference type="NCBI Taxonomy" id="2840873"/>
    <lineage>
        <taxon>Bacteria</taxon>
        <taxon>Pseudomonadati</taxon>
        <taxon>Bacteroidota</taxon>
        <taxon>Bacteroidia</taxon>
        <taxon>Bacteroidales</taxon>
        <taxon>Muribaculaceae</taxon>
        <taxon>Muribaculaceae incertae sedis</taxon>
        <taxon>Candidatus Merdivivens</taxon>
    </lineage>
</organism>
<reference evidence="2" key="2">
    <citation type="journal article" date="2021" name="PeerJ">
        <title>Extensive microbial diversity within the chicken gut microbiome revealed by metagenomics and culture.</title>
        <authorList>
            <person name="Gilroy R."/>
            <person name="Ravi A."/>
            <person name="Getino M."/>
            <person name="Pursley I."/>
            <person name="Horton D.L."/>
            <person name="Alikhan N.F."/>
            <person name="Baker D."/>
            <person name="Gharbi K."/>
            <person name="Hall N."/>
            <person name="Watson M."/>
            <person name="Adriaenssens E.M."/>
            <person name="Foster-Nyarko E."/>
            <person name="Jarju S."/>
            <person name="Secka A."/>
            <person name="Antonio M."/>
            <person name="Oren A."/>
            <person name="Chaudhuri R.R."/>
            <person name="La Ragione R."/>
            <person name="Hildebrand F."/>
            <person name="Pallen M.J."/>
        </authorList>
    </citation>
    <scope>NUCLEOTIDE SEQUENCE</scope>
    <source>
        <strain evidence="2">10037</strain>
    </source>
</reference>
<evidence type="ECO:0000313" key="3">
    <source>
        <dbReference type="Proteomes" id="UP000823597"/>
    </source>
</evidence>
<proteinExistence type="predicted"/>
<evidence type="ECO:0000313" key="2">
    <source>
        <dbReference type="EMBL" id="MBO8465138.1"/>
    </source>
</evidence>
<feature type="transmembrane region" description="Helical" evidence="1">
    <location>
        <begin position="96"/>
        <end position="116"/>
    </location>
</feature>
<evidence type="ECO:0000256" key="1">
    <source>
        <dbReference type="SAM" id="Phobius"/>
    </source>
</evidence>
<dbReference type="EMBL" id="JADIME010000041">
    <property type="protein sequence ID" value="MBO8465138.1"/>
    <property type="molecule type" value="Genomic_DNA"/>
</dbReference>
<dbReference type="PANTHER" id="PTHR34980">
    <property type="entry name" value="INNER MEMBRANE PROTEIN-RELATED-RELATED"/>
    <property type="match status" value="1"/>
</dbReference>
<dbReference type="InterPro" id="IPR008523">
    <property type="entry name" value="DUF805"/>
</dbReference>
<dbReference type="AlphaFoldDB" id="A0A9D9N969"/>
<feature type="transmembrane region" description="Helical" evidence="1">
    <location>
        <begin position="64"/>
        <end position="84"/>
    </location>
</feature>
<feature type="transmembrane region" description="Helical" evidence="1">
    <location>
        <begin position="32"/>
        <end position="52"/>
    </location>
</feature>
<dbReference type="Proteomes" id="UP000823597">
    <property type="component" value="Unassembled WGS sequence"/>
</dbReference>
<protein>
    <submittedName>
        <fullName evidence="2">DUF805 domain-containing protein</fullName>
    </submittedName>
</protein>
<reference evidence="2" key="1">
    <citation type="submission" date="2020-10" db="EMBL/GenBank/DDBJ databases">
        <authorList>
            <person name="Gilroy R."/>
        </authorList>
    </citation>
    <scope>NUCLEOTIDE SEQUENCE</scope>
    <source>
        <strain evidence="2">10037</strain>
    </source>
</reference>
<comment type="caution">
    <text evidence="2">The sequence shown here is derived from an EMBL/GenBank/DDBJ whole genome shotgun (WGS) entry which is preliminary data.</text>
</comment>
<keyword evidence="1" id="KW-0472">Membrane</keyword>
<keyword evidence="1" id="KW-0812">Transmembrane</keyword>
<accession>A0A9D9N969</accession>
<name>A0A9D9N969_9BACT</name>
<dbReference type="PANTHER" id="PTHR34980:SF2">
    <property type="entry name" value="INNER MEMBRANE PROTEIN YHAH-RELATED"/>
    <property type="match status" value="1"/>
</dbReference>
<sequence length="260" mass="29353">MEKKSFLSAAFVDSFTKHYADFKGEMPRKAFWMFYLYMVFLNIAAISLDALLGTGINILGIPIGYGWITMAVSILIILPGLSAAIRRLHDTGKSGWWIFIALVPLIGQIWLIVLLAKKGKNSADGIKWKTADTLAVAVTAVIMVCGLVFGSGFSSDYSSYDDTDLDYYDSEYGETEYLDVDMFWDAWLEAETEETEIMCLDKIYKYRDNISPDDLIGLGQAYLLYPDHALKGIDCLNRAKMNFPEYADMIDAVLEEYFEN</sequence>
<feature type="transmembrane region" description="Helical" evidence="1">
    <location>
        <begin position="128"/>
        <end position="149"/>
    </location>
</feature>
<keyword evidence="1" id="KW-1133">Transmembrane helix</keyword>